<keyword evidence="1" id="KW-0812">Transmembrane</keyword>
<keyword evidence="1" id="KW-1133">Transmembrane helix</keyword>
<keyword evidence="3" id="KW-1185">Reference proteome</keyword>
<organism evidence="2 3">
    <name type="scientific">Malus domestica</name>
    <name type="common">Apple</name>
    <name type="synonym">Pyrus malus</name>
    <dbReference type="NCBI Taxonomy" id="3750"/>
    <lineage>
        <taxon>Eukaryota</taxon>
        <taxon>Viridiplantae</taxon>
        <taxon>Streptophyta</taxon>
        <taxon>Embryophyta</taxon>
        <taxon>Tracheophyta</taxon>
        <taxon>Spermatophyta</taxon>
        <taxon>Magnoliopsida</taxon>
        <taxon>eudicotyledons</taxon>
        <taxon>Gunneridae</taxon>
        <taxon>Pentapetalae</taxon>
        <taxon>rosids</taxon>
        <taxon>fabids</taxon>
        <taxon>Rosales</taxon>
        <taxon>Rosaceae</taxon>
        <taxon>Amygdaloideae</taxon>
        <taxon>Maleae</taxon>
        <taxon>Malus</taxon>
    </lineage>
</organism>
<evidence type="ECO:0000256" key="1">
    <source>
        <dbReference type="SAM" id="Phobius"/>
    </source>
</evidence>
<evidence type="ECO:0000313" key="2">
    <source>
        <dbReference type="EMBL" id="RXH94969.1"/>
    </source>
</evidence>
<protein>
    <submittedName>
        <fullName evidence="2">Uncharacterized protein</fullName>
    </submittedName>
</protein>
<proteinExistence type="predicted"/>
<feature type="transmembrane region" description="Helical" evidence="1">
    <location>
        <begin position="54"/>
        <end position="73"/>
    </location>
</feature>
<dbReference type="AlphaFoldDB" id="A0A498JGJ2"/>
<accession>A0A498JGJ2</accession>
<evidence type="ECO:0000313" key="3">
    <source>
        <dbReference type="Proteomes" id="UP000290289"/>
    </source>
</evidence>
<comment type="caution">
    <text evidence="2">The sequence shown here is derived from an EMBL/GenBank/DDBJ whole genome shotgun (WGS) entry which is preliminary data.</text>
</comment>
<feature type="transmembrane region" description="Helical" evidence="1">
    <location>
        <begin position="15"/>
        <end position="34"/>
    </location>
</feature>
<feature type="transmembrane region" description="Helical" evidence="1">
    <location>
        <begin position="85"/>
        <end position="109"/>
    </location>
</feature>
<sequence length="144" mass="16304">MNLCLTFVSHVQTTVINFLSYFLQFRILLLYLGYPHSDLIISHMPTHPTKHSHIRYTHFMYILIFHSLTFRVIKHYRPLTTLRLVMGLGSVTKSSCGALLVASFIATLVVAGKTFVATAGARATLCVWRIGVRVLILGKLMKRV</sequence>
<keyword evidence="1" id="KW-0472">Membrane</keyword>
<name>A0A498JGJ2_MALDO</name>
<gene>
    <name evidence="2" type="ORF">DVH24_024653</name>
</gene>
<dbReference type="Proteomes" id="UP000290289">
    <property type="component" value="Chromosome 7"/>
</dbReference>
<feature type="transmembrane region" description="Helical" evidence="1">
    <location>
        <begin position="115"/>
        <end position="136"/>
    </location>
</feature>
<dbReference type="EMBL" id="RDQH01000333">
    <property type="protein sequence ID" value="RXH94969.1"/>
    <property type="molecule type" value="Genomic_DNA"/>
</dbReference>
<reference evidence="2 3" key="1">
    <citation type="submission" date="2018-10" db="EMBL/GenBank/DDBJ databases">
        <title>A high-quality apple genome assembly.</title>
        <authorList>
            <person name="Hu J."/>
        </authorList>
    </citation>
    <scope>NUCLEOTIDE SEQUENCE [LARGE SCALE GENOMIC DNA]</scope>
    <source>
        <strain evidence="3">cv. HFTH1</strain>
        <tissue evidence="2">Young leaf</tissue>
    </source>
</reference>